<comment type="pathway">
    <text evidence="3 10">Carbohydrate metabolism; galactose metabolism.</text>
</comment>
<dbReference type="Gene3D" id="3.90.25.10">
    <property type="entry name" value="UDP-galactose 4-epimerase, domain 1"/>
    <property type="match status" value="1"/>
</dbReference>
<dbReference type="GO" id="GO:0003978">
    <property type="term" value="F:UDP-glucose 4-epimerase activity"/>
    <property type="evidence" value="ECO:0007669"/>
    <property type="project" value="UniProtKB-UniRule"/>
</dbReference>
<accession>A0A1X4GJ74</accession>
<protein>
    <recommendedName>
        <fullName evidence="6 10">UDP-glucose 4-epimerase</fullName>
        <ecNumber evidence="5 10">5.1.3.2</ecNumber>
    </recommendedName>
</protein>
<evidence type="ECO:0000256" key="2">
    <source>
        <dbReference type="ARBA" id="ARBA00001911"/>
    </source>
</evidence>
<evidence type="ECO:0000256" key="6">
    <source>
        <dbReference type="ARBA" id="ARBA00018569"/>
    </source>
</evidence>
<comment type="cofactor">
    <cofactor evidence="2 10">
        <name>NAD(+)</name>
        <dbReference type="ChEBI" id="CHEBI:57540"/>
    </cofactor>
</comment>
<comment type="caution">
    <text evidence="12">The sequence shown here is derived from an EMBL/GenBank/DDBJ whole genome shotgun (WGS) entry which is preliminary data.</text>
</comment>
<comment type="catalytic activity">
    <reaction evidence="1 10">
        <text>UDP-alpha-D-glucose = UDP-alpha-D-galactose</text>
        <dbReference type="Rhea" id="RHEA:22168"/>
        <dbReference type="ChEBI" id="CHEBI:58885"/>
        <dbReference type="ChEBI" id="CHEBI:66914"/>
        <dbReference type="EC" id="5.1.3.2"/>
    </reaction>
</comment>
<evidence type="ECO:0000256" key="9">
    <source>
        <dbReference type="ARBA" id="ARBA00023277"/>
    </source>
</evidence>
<dbReference type="PANTHER" id="PTHR43725:SF53">
    <property type="entry name" value="UDP-ARABINOSE 4-EPIMERASE 1"/>
    <property type="match status" value="1"/>
</dbReference>
<gene>
    <name evidence="12" type="ORF">B7O87_01595</name>
</gene>
<comment type="similarity">
    <text evidence="4 10">Belongs to the NAD(P)-dependent epimerase/dehydratase family.</text>
</comment>
<evidence type="ECO:0000313" key="12">
    <source>
        <dbReference type="EMBL" id="OSO97188.1"/>
    </source>
</evidence>
<evidence type="ECO:0000313" key="13">
    <source>
        <dbReference type="Proteomes" id="UP000192997"/>
    </source>
</evidence>
<organism evidence="12 13">
    <name type="scientific">Cylindrospermopsis raciborskii CENA303</name>
    <dbReference type="NCBI Taxonomy" id="1170769"/>
    <lineage>
        <taxon>Bacteria</taxon>
        <taxon>Bacillati</taxon>
        <taxon>Cyanobacteriota</taxon>
        <taxon>Cyanophyceae</taxon>
        <taxon>Nostocales</taxon>
        <taxon>Aphanizomenonaceae</taxon>
        <taxon>Cylindrospermopsis</taxon>
    </lineage>
</organism>
<evidence type="ECO:0000256" key="4">
    <source>
        <dbReference type="ARBA" id="ARBA00007637"/>
    </source>
</evidence>
<keyword evidence="7 10" id="KW-0520">NAD</keyword>
<dbReference type="InterPro" id="IPR001509">
    <property type="entry name" value="Epimerase_deHydtase"/>
</dbReference>
<evidence type="ECO:0000259" key="11">
    <source>
        <dbReference type="Pfam" id="PF01370"/>
    </source>
</evidence>
<keyword evidence="8 10" id="KW-0413">Isomerase</keyword>
<dbReference type="Pfam" id="PF01370">
    <property type="entry name" value="Epimerase"/>
    <property type="match status" value="1"/>
</dbReference>
<dbReference type="UniPathway" id="UPA00214"/>
<comment type="subunit">
    <text evidence="10">Homodimer.</text>
</comment>
<evidence type="ECO:0000256" key="1">
    <source>
        <dbReference type="ARBA" id="ARBA00000083"/>
    </source>
</evidence>
<evidence type="ECO:0000256" key="7">
    <source>
        <dbReference type="ARBA" id="ARBA00023027"/>
    </source>
</evidence>
<keyword evidence="9 10" id="KW-0119">Carbohydrate metabolism</keyword>
<sequence length="363" mass="40016">MGLFYSQTVISQLSINLDAAQIIHQEQIMSIFPTSKPTVLVTGGAGYIGSHAVKALLQDGYHVLVLDNLAYGHRDLVQQVLQVELIQGDIQDTPLLNSIFQRYKVGVVMHFSAYAYVGESVVNPAKYYRNNVAATLSLLETMLEYGINKFIFSSTCATYGVPQFIPLTEEHPQNPINPYGATKLMVERILSDFDVAYGLKSVSFRYFNAAGADPTGILGEDHNPETHLIPLILQTALGQRSSISIFGTDYPTPDGTCIRDYIHVTDLATAHILGLEYLLQGGTSTVFNLGNGNGFSVREVIAAAEEVTGKNIPITECDRRPGDPPILIGSSEKARKILGWQPVYPDIKQIVSHAWNWHQKRHL</sequence>
<reference evidence="13" key="1">
    <citation type="submission" date="2017-04" db="EMBL/GenBank/DDBJ databases">
        <authorList>
            <person name="Abreu V.A."/>
            <person name="Popin R.V."/>
            <person name="Rigonato J."/>
            <person name="Andreote A.P."/>
            <person name="Schaker P.C."/>
            <person name="Hoff-Risseti C."/>
            <person name="Alvarenga D.O."/>
            <person name="Varani A.M."/>
            <person name="Fiore M.F."/>
        </authorList>
    </citation>
    <scope>NUCLEOTIDE SEQUENCE [LARGE SCALE GENOMIC DNA]</scope>
    <source>
        <strain evidence="13">CENA303</strain>
    </source>
</reference>
<dbReference type="InterPro" id="IPR036291">
    <property type="entry name" value="NAD(P)-bd_dom_sf"/>
</dbReference>
<dbReference type="EMBL" id="NBYN01000004">
    <property type="protein sequence ID" value="OSO97188.1"/>
    <property type="molecule type" value="Genomic_DNA"/>
</dbReference>
<name>A0A1X4GJ74_9CYAN</name>
<evidence type="ECO:0000256" key="8">
    <source>
        <dbReference type="ARBA" id="ARBA00023235"/>
    </source>
</evidence>
<feature type="domain" description="NAD-dependent epimerase/dehydratase" evidence="11">
    <location>
        <begin position="39"/>
        <end position="290"/>
    </location>
</feature>
<dbReference type="Proteomes" id="UP000192997">
    <property type="component" value="Unassembled WGS sequence"/>
</dbReference>
<dbReference type="CDD" id="cd05247">
    <property type="entry name" value="UDP_G4E_1_SDR_e"/>
    <property type="match status" value="1"/>
</dbReference>
<dbReference type="PANTHER" id="PTHR43725">
    <property type="entry name" value="UDP-GLUCOSE 4-EPIMERASE"/>
    <property type="match status" value="1"/>
</dbReference>
<dbReference type="Gene3D" id="3.40.50.720">
    <property type="entry name" value="NAD(P)-binding Rossmann-like Domain"/>
    <property type="match status" value="1"/>
</dbReference>
<dbReference type="InterPro" id="IPR005886">
    <property type="entry name" value="UDP_G4E"/>
</dbReference>
<dbReference type="GO" id="GO:0033499">
    <property type="term" value="P:galactose catabolic process via UDP-galactose, Leloir pathway"/>
    <property type="evidence" value="ECO:0007669"/>
    <property type="project" value="TreeGrafter"/>
</dbReference>
<proteinExistence type="inferred from homology"/>
<evidence type="ECO:0000256" key="10">
    <source>
        <dbReference type="RuleBase" id="RU366046"/>
    </source>
</evidence>
<dbReference type="EC" id="5.1.3.2" evidence="5 10"/>
<evidence type="ECO:0000256" key="3">
    <source>
        <dbReference type="ARBA" id="ARBA00004947"/>
    </source>
</evidence>
<evidence type="ECO:0000256" key="5">
    <source>
        <dbReference type="ARBA" id="ARBA00013189"/>
    </source>
</evidence>
<dbReference type="NCBIfam" id="TIGR01179">
    <property type="entry name" value="galE"/>
    <property type="match status" value="1"/>
</dbReference>
<dbReference type="SUPFAM" id="SSF51735">
    <property type="entry name" value="NAD(P)-binding Rossmann-fold domains"/>
    <property type="match status" value="1"/>
</dbReference>
<dbReference type="AlphaFoldDB" id="A0A1X4GJ74"/>